<accession>A0A6A0BBJ8</accession>
<keyword evidence="2" id="KW-1185">Reference proteome</keyword>
<evidence type="ECO:0000313" key="1">
    <source>
        <dbReference type="EMBL" id="GFH42035.1"/>
    </source>
</evidence>
<dbReference type="PANTHER" id="PTHR41317">
    <property type="entry name" value="PD-(D_E)XK NUCLEASE FAMILY TRANSPOSASE"/>
    <property type="match status" value="1"/>
</dbReference>
<dbReference type="NCBIfam" id="TIGR01784">
    <property type="entry name" value="T_den_put_tspse"/>
    <property type="match status" value="1"/>
</dbReference>
<organism evidence="1 2">
    <name type="scientific">Pseudolactococcus hodotermopsidis</name>
    <dbReference type="NCBI Taxonomy" id="2709157"/>
    <lineage>
        <taxon>Bacteria</taxon>
        <taxon>Bacillati</taxon>
        <taxon>Bacillota</taxon>
        <taxon>Bacilli</taxon>
        <taxon>Lactobacillales</taxon>
        <taxon>Streptococcaceae</taxon>
        <taxon>Pseudolactococcus</taxon>
    </lineage>
</organism>
<comment type="caution">
    <text evidence="1">The sequence shown here is derived from an EMBL/GenBank/DDBJ whole genome shotgun (WGS) entry which is preliminary data.</text>
</comment>
<dbReference type="PANTHER" id="PTHR41317:SF1">
    <property type="entry name" value="PD-(D_E)XK NUCLEASE FAMILY TRANSPOSASE"/>
    <property type="match status" value="1"/>
</dbReference>
<dbReference type="Pfam" id="PF12784">
    <property type="entry name" value="PDDEXK_2"/>
    <property type="match status" value="1"/>
</dbReference>
<dbReference type="InterPro" id="IPR010106">
    <property type="entry name" value="RpnA"/>
</dbReference>
<dbReference type="AlphaFoldDB" id="A0A6A0BBJ8"/>
<sequence length="297" mass="33736">MTKYLPTNDLLFKKMLTSEDTRHILRAFVRDLLGVTFKTLTPTETYHIDSYAKTAGEAELLRTEVDILAVAENGAKTTIEMQIQLHHYFKERSVYYLVEAFCGSFANAETENFVNNNNFSALRATYGINIVNFHILGKNEKAVKIFGLLDEETHDVLKSETGEDILRLCYFSLVNENVVALSAVAHWQKFLKTGEVDESAPDYIKAAKVKTDFHSLKEEEQEMVLQLEKNKVLYDVELSSAKLEGRLEGEKLGVTKGKAEMAINMLKDNVDMAVISKYSQLPIEIIQKLREEVPKNN</sequence>
<proteinExistence type="predicted"/>
<gene>
    <name evidence="1" type="ORF">Hs30E_05860</name>
</gene>
<name>A0A6A0BBJ8_9LACT</name>
<evidence type="ECO:0000313" key="2">
    <source>
        <dbReference type="Proteomes" id="UP000480303"/>
    </source>
</evidence>
<dbReference type="EMBL" id="BLLI01000010">
    <property type="protein sequence ID" value="GFH42035.1"/>
    <property type="molecule type" value="Genomic_DNA"/>
</dbReference>
<dbReference type="Proteomes" id="UP000480303">
    <property type="component" value="Unassembled WGS sequence"/>
</dbReference>
<reference evidence="1 2" key="1">
    <citation type="submission" date="2020-02" db="EMBL/GenBank/DDBJ databases">
        <title>Draft genome sequence of Lactococcus sp. Hs30E4-3.</title>
        <authorList>
            <person name="Noda S."/>
            <person name="Yuki M."/>
            <person name="Ohkuma M."/>
        </authorList>
    </citation>
    <scope>NUCLEOTIDE SEQUENCE [LARGE SCALE GENOMIC DNA]</scope>
    <source>
        <strain evidence="1 2">Hs30E4-3</strain>
    </source>
</reference>
<dbReference type="RefSeq" id="WP_172207830.1">
    <property type="nucleotide sequence ID" value="NZ_BLLI01000010.1"/>
</dbReference>
<protein>
    <recommendedName>
        <fullName evidence="3">Transposase</fullName>
    </recommendedName>
</protein>
<evidence type="ECO:0008006" key="3">
    <source>
        <dbReference type="Google" id="ProtNLM"/>
    </source>
</evidence>